<gene>
    <name evidence="1" type="ORF">Q9L58_010760</name>
</gene>
<proteinExistence type="predicted"/>
<reference evidence="1 2" key="1">
    <citation type="submission" date="2024-02" db="EMBL/GenBank/DDBJ databases">
        <title>Discinaceae phylogenomics.</title>
        <authorList>
            <person name="Dirks A.C."/>
            <person name="James T.Y."/>
        </authorList>
    </citation>
    <scope>NUCLEOTIDE SEQUENCE [LARGE SCALE GENOMIC DNA]</scope>
    <source>
        <strain evidence="1 2">ACD0624</strain>
    </source>
</reference>
<organism evidence="1 2">
    <name type="scientific">Discina gigas</name>
    <dbReference type="NCBI Taxonomy" id="1032678"/>
    <lineage>
        <taxon>Eukaryota</taxon>
        <taxon>Fungi</taxon>
        <taxon>Dikarya</taxon>
        <taxon>Ascomycota</taxon>
        <taxon>Pezizomycotina</taxon>
        <taxon>Pezizomycetes</taxon>
        <taxon>Pezizales</taxon>
        <taxon>Discinaceae</taxon>
        <taxon>Discina</taxon>
    </lineage>
</organism>
<evidence type="ECO:0000313" key="2">
    <source>
        <dbReference type="Proteomes" id="UP001447188"/>
    </source>
</evidence>
<dbReference type="Proteomes" id="UP001447188">
    <property type="component" value="Unassembled WGS sequence"/>
</dbReference>
<dbReference type="EMBL" id="JBBBZM010000716">
    <property type="protein sequence ID" value="KAL0630392.1"/>
    <property type="molecule type" value="Genomic_DNA"/>
</dbReference>
<comment type="caution">
    <text evidence="1">The sequence shown here is derived from an EMBL/GenBank/DDBJ whole genome shotgun (WGS) entry which is preliminary data.</text>
</comment>
<name>A0ABR3G368_9PEZI</name>
<sequence length="120" mass="13477">MDACAGTRMKERVITLHNISSKLPETFSADILSLTKGGDFKYLDDVVNRAKHRAILDFGYTLDMTAFERSGTVHPKRLVVEVLVPEVERQSRLFVEMGIRLNQWVSERITGGAGRMGYCG</sequence>
<protein>
    <submittedName>
        <fullName evidence="1">Uncharacterized protein</fullName>
    </submittedName>
</protein>
<accession>A0ABR3G368</accession>
<evidence type="ECO:0000313" key="1">
    <source>
        <dbReference type="EMBL" id="KAL0630392.1"/>
    </source>
</evidence>
<keyword evidence="2" id="KW-1185">Reference proteome</keyword>